<sequence length="69" mass="7351">MTPPSIFSPTSPPFSLRLSLSPLPLSSTDRDFTTTSLWGLSLSFSPLLAAATPPSNLFLETHPPPTTPL</sequence>
<reference evidence="1" key="1">
    <citation type="submission" date="2023-07" db="EMBL/GenBank/DDBJ databases">
        <title>draft genome sequence of fig (Ficus carica).</title>
        <authorList>
            <person name="Takahashi T."/>
            <person name="Nishimura K."/>
        </authorList>
    </citation>
    <scope>NUCLEOTIDE SEQUENCE</scope>
</reference>
<gene>
    <name evidence="1" type="ORF">TIFTF001_045544</name>
    <name evidence="2" type="ORF">TIFTF001_045545</name>
</gene>
<name>A0AA87YYX5_FICCA</name>
<comment type="caution">
    <text evidence="1">The sequence shown here is derived from an EMBL/GenBank/DDBJ whole genome shotgun (WGS) entry which is preliminary data.</text>
</comment>
<proteinExistence type="predicted"/>
<dbReference type="Proteomes" id="UP001187192">
    <property type="component" value="Unassembled WGS sequence"/>
</dbReference>
<keyword evidence="3" id="KW-1185">Reference proteome</keyword>
<evidence type="ECO:0000313" key="3">
    <source>
        <dbReference type="Proteomes" id="UP001187192"/>
    </source>
</evidence>
<protein>
    <submittedName>
        <fullName evidence="1">Uncharacterized protein</fullName>
    </submittedName>
</protein>
<evidence type="ECO:0000313" key="2">
    <source>
        <dbReference type="EMBL" id="GMN21703.1"/>
    </source>
</evidence>
<evidence type="ECO:0000313" key="1">
    <source>
        <dbReference type="EMBL" id="GMN21695.1"/>
    </source>
</evidence>
<dbReference type="EMBL" id="BTGU01004040">
    <property type="protein sequence ID" value="GMN21703.1"/>
    <property type="molecule type" value="Genomic_DNA"/>
</dbReference>
<dbReference type="EMBL" id="BTGU01004039">
    <property type="protein sequence ID" value="GMN21695.1"/>
    <property type="molecule type" value="Genomic_DNA"/>
</dbReference>
<dbReference type="AlphaFoldDB" id="A0AA87YYX5"/>
<organism evidence="1 3">
    <name type="scientific">Ficus carica</name>
    <name type="common">Common fig</name>
    <dbReference type="NCBI Taxonomy" id="3494"/>
    <lineage>
        <taxon>Eukaryota</taxon>
        <taxon>Viridiplantae</taxon>
        <taxon>Streptophyta</taxon>
        <taxon>Embryophyta</taxon>
        <taxon>Tracheophyta</taxon>
        <taxon>Spermatophyta</taxon>
        <taxon>Magnoliopsida</taxon>
        <taxon>eudicotyledons</taxon>
        <taxon>Gunneridae</taxon>
        <taxon>Pentapetalae</taxon>
        <taxon>rosids</taxon>
        <taxon>fabids</taxon>
        <taxon>Rosales</taxon>
        <taxon>Moraceae</taxon>
        <taxon>Ficeae</taxon>
        <taxon>Ficus</taxon>
    </lineage>
</organism>
<accession>A0AA87YYX5</accession>